<name>A0ABQ4FGS6_9ACTN</name>
<gene>
    <name evidence="1" type="ORF">Mam01_41860</name>
</gene>
<sequence length="91" mass="9894">MEAHIDEPSTERVHNAWIQAVDLHAIPLAGLPQRLWLDLVLGPGDDEPRVHLQIDDRALVELTLAEARSAGMHLIGLAALGVMDIPPRSPA</sequence>
<dbReference type="RefSeq" id="WP_204286899.1">
    <property type="nucleotide sequence ID" value="NZ_BAABEJ010000016.1"/>
</dbReference>
<proteinExistence type="predicted"/>
<comment type="caution">
    <text evidence="1">The sequence shown here is derived from an EMBL/GenBank/DDBJ whole genome shotgun (WGS) entry which is preliminary data.</text>
</comment>
<accession>A0ABQ4FGS6</accession>
<dbReference type="Proteomes" id="UP000651728">
    <property type="component" value="Unassembled WGS sequence"/>
</dbReference>
<dbReference type="EMBL" id="BOOB01000030">
    <property type="protein sequence ID" value="GIH34022.1"/>
    <property type="molecule type" value="Genomic_DNA"/>
</dbReference>
<evidence type="ECO:0000313" key="2">
    <source>
        <dbReference type="Proteomes" id="UP000651728"/>
    </source>
</evidence>
<evidence type="ECO:0000313" key="1">
    <source>
        <dbReference type="EMBL" id="GIH34022.1"/>
    </source>
</evidence>
<reference evidence="1 2" key="1">
    <citation type="submission" date="2021-01" db="EMBL/GenBank/DDBJ databases">
        <title>Whole genome shotgun sequence of Microbispora amethystogenes NBRC 101907.</title>
        <authorList>
            <person name="Komaki H."/>
            <person name="Tamura T."/>
        </authorList>
    </citation>
    <scope>NUCLEOTIDE SEQUENCE [LARGE SCALE GENOMIC DNA]</scope>
    <source>
        <strain evidence="1 2">NBRC 101907</strain>
    </source>
</reference>
<protein>
    <submittedName>
        <fullName evidence="1">Uncharacterized protein</fullName>
    </submittedName>
</protein>
<organism evidence="1 2">
    <name type="scientific">Microbispora amethystogenes</name>
    <dbReference type="NCBI Taxonomy" id="1427754"/>
    <lineage>
        <taxon>Bacteria</taxon>
        <taxon>Bacillati</taxon>
        <taxon>Actinomycetota</taxon>
        <taxon>Actinomycetes</taxon>
        <taxon>Streptosporangiales</taxon>
        <taxon>Streptosporangiaceae</taxon>
        <taxon>Microbispora</taxon>
    </lineage>
</organism>
<keyword evidence="2" id="KW-1185">Reference proteome</keyword>